<protein>
    <recommendedName>
        <fullName evidence="3">FAD:protein FMN transferase</fullName>
        <ecNumber evidence="2">2.7.1.180</ecNumber>
    </recommendedName>
    <alternativeName>
        <fullName evidence="9">Flavin transferase</fullName>
    </alternativeName>
</protein>
<keyword evidence="5 12" id="KW-0808">Transferase</keyword>
<evidence type="ECO:0000256" key="1">
    <source>
        <dbReference type="ARBA" id="ARBA00001946"/>
    </source>
</evidence>
<dbReference type="GO" id="GO:0016740">
    <property type="term" value="F:transferase activity"/>
    <property type="evidence" value="ECO:0007669"/>
    <property type="project" value="UniProtKB-KW"/>
</dbReference>
<accession>A0ABY5PM60</accession>
<gene>
    <name evidence="12" type="ORF">LRS13_09630</name>
</gene>
<dbReference type="PANTHER" id="PTHR30040">
    <property type="entry name" value="THIAMINE BIOSYNTHESIS LIPOPROTEIN APBE"/>
    <property type="match status" value="1"/>
</dbReference>
<keyword evidence="13" id="KW-1185">Reference proteome</keyword>
<dbReference type="PANTHER" id="PTHR30040:SF2">
    <property type="entry name" value="FAD:PROTEIN FMN TRANSFERASE"/>
    <property type="match status" value="1"/>
</dbReference>
<comment type="catalytic activity">
    <reaction evidence="10">
        <text>L-threonyl-[protein] + FAD = FMN-L-threonyl-[protein] + AMP + H(+)</text>
        <dbReference type="Rhea" id="RHEA:36847"/>
        <dbReference type="Rhea" id="RHEA-COMP:11060"/>
        <dbReference type="Rhea" id="RHEA-COMP:11061"/>
        <dbReference type="ChEBI" id="CHEBI:15378"/>
        <dbReference type="ChEBI" id="CHEBI:30013"/>
        <dbReference type="ChEBI" id="CHEBI:57692"/>
        <dbReference type="ChEBI" id="CHEBI:74257"/>
        <dbReference type="ChEBI" id="CHEBI:456215"/>
        <dbReference type="EC" id="2.7.1.180"/>
    </reaction>
</comment>
<keyword evidence="8" id="KW-0460">Magnesium</keyword>
<evidence type="ECO:0000256" key="8">
    <source>
        <dbReference type="ARBA" id="ARBA00022842"/>
    </source>
</evidence>
<keyword evidence="7" id="KW-0274">FAD</keyword>
<organism evidence="12 13">
    <name type="scientific">Svornostia abyssi</name>
    <dbReference type="NCBI Taxonomy" id="2898438"/>
    <lineage>
        <taxon>Bacteria</taxon>
        <taxon>Bacillati</taxon>
        <taxon>Actinomycetota</taxon>
        <taxon>Thermoleophilia</taxon>
        <taxon>Solirubrobacterales</taxon>
        <taxon>Baekduiaceae</taxon>
        <taxon>Svornostia</taxon>
    </lineage>
</organism>
<dbReference type="SUPFAM" id="SSF143631">
    <property type="entry name" value="ApbE-like"/>
    <property type="match status" value="1"/>
</dbReference>
<dbReference type="Pfam" id="PF02424">
    <property type="entry name" value="ApbE"/>
    <property type="match status" value="1"/>
</dbReference>
<keyword evidence="6" id="KW-0479">Metal-binding</keyword>
<evidence type="ECO:0000256" key="6">
    <source>
        <dbReference type="ARBA" id="ARBA00022723"/>
    </source>
</evidence>
<evidence type="ECO:0000256" key="7">
    <source>
        <dbReference type="ARBA" id="ARBA00022827"/>
    </source>
</evidence>
<proteinExistence type="predicted"/>
<evidence type="ECO:0000313" key="12">
    <source>
        <dbReference type="EMBL" id="UUY05758.1"/>
    </source>
</evidence>
<dbReference type="Gene3D" id="3.10.520.10">
    <property type="entry name" value="ApbE-like domains"/>
    <property type="match status" value="1"/>
</dbReference>
<evidence type="ECO:0000256" key="3">
    <source>
        <dbReference type="ARBA" id="ARBA00016337"/>
    </source>
</evidence>
<evidence type="ECO:0000256" key="5">
    <source>
        <dbReference type="ARBA" id="ARBA00022679"/>
    </source>
</evidence>
<evidence type="ECO:0000256" key="11">
    <source>
        <dbReference type="SAM" id="MobiDB-lite"/>
    </source>
</evidence>
<evidence type="ECO:0000256" key="10">
    <source>
        <dbReference type="ARBA" id="ARBA00048540"/>
    </source>
</evidence>
<comment type="cofactor">
    <cofactor evidence="1">
        <name>Mg(2+)</name>
        <dbReference type="ChEBI" id="CHEBI:18420"/>
    </cofactor>
</comment>
<dbReference type="EMBL" id="CP088295">
    <property type="protein sequence ID" value="UUY05758.1"/>
    <property type="molecule type" value="Genomic_DNA"/>
</dbReference>
<dbReference type="InterPro" id="IPR003374">
    <property type="entry name" value="ApbE-like_sf"/>
</dbReference>
<sequence>MPPEPVVERHLAALGTDVRIACTGPGAEPRTQRALAVIRRVERHLSRFRPDSELSQLNADPRTEVPASALLRGAVRAALWAARHSDGLVDPTLLGALERAGYTQSMAGAARDAKPLPPRSGRSTRSAQADPSGAWMDVRVDDIAGTISRPPGVRLDLGGTGKGYAADLAAEALEGAPRWLVDCGGDLRVGGTSDTQEVHVAGPGNPHLVTLRLPDGAVATSGIHARRWTGADGGVAHHLLDPATGQPAWTGLAQVTAIAGTVLTAETLAKTALLRGPEGARALLRLQGGVLVHDSGRVEHVGRLPISAVEEALA</sequence>
<evidence type="ECO:0000256" key="9">
    <source>
        <dbReference type="ARBA" id="ARBA00031306"/>
    </source>
</evidence>
<dbReference type="EC" id="2.7.1.180" evidence="2"/>
<evidence type="ECO:0000313" key="13">
    <source>
        <dbReference type="Proteomes" id="UP001058860"/>
    </source>
</evidence>
<evidence type="ECO:0000256" key="4">
    <source>
        <dbReference type="ARBA" id="ARBA00022630"/>
    </source>
</evidence>
<dbReference type="InterPro" id="IPR024932">
    <property type="entry name" value="ApbE"/>
</dbReference>
<evidence type="ECO:0000256" key="2">
    <source>
        <dbReference type="ARBA" id="ARBA00011955"/>
    </source>
</evidence>
<reference evidence="13" key="1">
    <citation type="submission" date="2021-11" db="EMBL/GenBank/DDBJ databases">
        <title>Cultivation dependent microbiological survey of springs from the worlds oldest radium mine currently devoted to the extraction of radon-saturated water.</title>
        <authorList>
            <person name="Kapinusova G."/>
            <person name="Smrhova T."/>
            <person name="Strejcek M."/>
            <person name="Suman J."/>
            <person name="Jani K."/>
            <person name="Pajer P."/>
            <person name="Uhlik O."/>
        </authorList>
    </citation>
    <scope>NUCLEOTIDE SEQUENCE [LARGE SCALE GENOMIC DNA]</scope>
    <source>
        <strain evidence="13">J379</strain>
    </source>
</reference>
<dbReference type="RefSeq" id="WP_353866200.1">
    <property type="nucleotide sequence ID" value="NZ_CP088295.1"/>
</dbReference>
<feature type="region of interest" description="Disordered" evidence="11">
    <location>
        <begin position="106"/>
        <end position="132"/>
    </location>
</feature>
<keyword evidence="4" id="KW-0285">Flavoprotein</keyword>
<dbReference type="Proteomes" id="UP001058860">
    <property type="component" value="Chromosome"/>
</dbReference>
<name>A0ABY5PM60_9ACTN</name>